<evidence type="ECO:0000259" key="1">
    <source>
        <dbReference type="Pfam" id="PF01370"/>
    </source>
</evidence>
<organism evidence="2 3">
    <name type="scientific">Nocardia rhizosphaerae</name>
    <dbReference type="NCBI Taxonomy" id="1691571"/>
    <lineage>
        <taxon>Bacteria</taxon>
        <taxon>Bacillati</taxon>
        <taxon>Actinomycetota</taxon>
        <taxon>Actinomycetes</taxon>
        <taxon>Mycobacteriales</taxon>
        <taxon>Nocardiaceae</taxon>
        <taxon>Nocardia</taxon>
    </lineage>
</organism>
<dbReference type="Gene3D" id="3.40.50.720">
    <property type="entry name" value="NAD(P)-binding Rossmann-like Domain"/>
    <property type="match status" value="1"/>
</dbReference>
<name>A0ABV8L5A4_9NOCA</name>
<proteinExistence type="predicted"/>
<evidence type="ECO:0000313" key="3">
    <source>
        <dbReference type="Proteomes" id="UP001595767"/>
    </source>
</evidence>
<dbReference type="Pfam" id="PF01370">
    <property type="entry name" value="Epimerase"/>
    <property type="match status" value="1"/>
</dbReference>
<dbReference type="RefSeq" id="WP_378550639.1">
    <property type="nucleotide sequence ID" value="NZ_JBHSBA010000005.1"/>
</dbReference>
<reference evidence="3" key="1">
    <citation type="journal article" date="2019" name="Int. J. Syst. Evol. Microbiol.">
        <title>The Global Catalogue of Microorganisms (GCM) 10K type strain sequencing project: providing services to taxonomists for standard genome sequencing and annotation.</title>
        <authorList>
            <consortium name="The Broad Institute Genomics Platform"/>
            <consortium name="The Broad Institute Genome Sequencing Center for Infectious Disease"/>
            <person name="Wu L."/>
            <person name="Ma J."/>
        </authorList>
    </citation>
    <scope>NUCLEOTIDE SEQUENCE [LARGE SCALE GENOMIC DNA]</scope>
    <source>
        <strain evidence="3">CGMCC 4.7204</strain>
    </source>
</reference>
<dbReference type="EMBL" id="JBHSBA010000005">
    <property type="protein sequence ID" value="MFC4125896.1"/>
    <property type="molecule type" value="Genomic_DNA"/>
</dbReference>
<accession>A0ABV8L5A4</accession>
<dbReference type="Proteomes" id="UP001595767">
    <property type="component" value="Unassembled WGS sequence"/>
</dbReference>
<gene>
    <name evidence="2" type="ORF">ACFOW8_13225</name>
</gene>
<dbReference type="SUPFAM" id="SSF51735">
    <property type="entry name" value="NAD(P)-binding Rossmann-fold domains"/>
    <property type="match status" value="1"/>
</dbReference>
<evidence type="ECO:0000313" key="2">
    <source>
        <dbReference type="EMBL" id="MFC4125896.1"/>
    </source>
</evidence>
<dbReference type="InterPro" id="IPR036291">
    <property type="entry name" value="NAD(P)-bd_dom_sf"/>
</dbReference>
<feature type="domain" description="NAD-dependent epimerase/dehydratase" evidence="1">
    <location>
        <begin position="6"/>
        <end position="209"/>
    </location>
</feature>
<keyword evidence="3" id="KW-1185">Reference proteome</keyword>
<comment type="caution">
    <text evidence="2">The sequence shown here is derived from an EMBL/GenBank/DDBJ whole genome shotgun (WGS) entry which is preliminary data.</text>
</comment>
<protein>
    <submittedName>
        <fullName evidence="2">NAD-dependent epimerase/dehydratase family protein</fullName>
    </submittedName>
</protein>
<sequence length="319" mass="33461">MSLHVVIGAGPVGSATAQLLAARGDDVRLLTRSGSGPERPRITRIPVDAADAAALAPHCAQATAIHQCAGLPYARWAAGFPPLIRAAIGAAEASGAVLLTVGNLYGYGQFDGPVDESRPSRPIAAKGRVRADLWNEALSAHQEGRIRTAEVRGSDYLGAGANSTFTAVVLPAVVAGKVAMFPGDPDVPHSWTAVDDVARTLVALADDEAALGRPWHVPTPAPMSVRSLAALTATLAGAPPARVRRMPSALLWTAGLVNADAREIRELRYQFDRPFVLNSSAATERFGIEPTPTRLALEATLRAMDADQPGRSTRDRLIG</sequence>
<dbReference type="InterPro" id="IPR001509">
    <property type="entry name" value="Epimerase_deHydtase"/>
</dbReference>